<name>A0A1G9BB42_9ACTN</name>
<reference evidence="1 2" key="1">
    <citation type="submission" date="2016-10" db="EMBL/GenBank/DDBJ databases">
        <authorList>
            <person name="de Groot N.N."/>
        </authorList>
    </citation>
    <scope>NUCLEOTIDE SEQUENCE [LARGE SCALE GENOMIC DNA]</scope>
    <source>
        <strain evidence="1 2">CGMCC 4.5681</strain>
    </source>
</reference>
<dbReference type="Proteomes" id="UP000198683">
    <property type="component" value="Unassembled WGS sequence"/>
</dbReference>
<sequence length="44" mass="4867">MGAGVCGSIGRDGRRRRVTEPAPTIGSIFLKRHTPLVMEWTSLR</sequence>
<dbReference type="STRING" id="683260.SAMN05421874_10796"/>
<dbReference type="AlphaFoldDB" id="A0A1G9BB42"/>
<gene>
    <name evidence="1" type="ORF">SAMN05421874_10796</name>
</gene>
<accession>A0A1G9BB42</accession>
<evidence type="ECO:0000313" key="1">
    <source>
        <dbReference type="EMBL" id="SDK36721.1"/>
    </source>
</evidence>
<proteinExistence type="predicted"/>
<dbReference type="EMBL" id="FNFB01000007">
    <property type="protein sequence ID" value="SDK36721.1"/>
    <property type="molecule type" value="Genomic_DNA"/>
</dbReference>
<protein>
    <submittedName>
        <fullName evidence="1">Uncharacterized protein</fullName>
    </submittedName>
</protein>
<keyword evidence="2" id="KW-1185">Reference proteome</keyword>
<organism evidence="1 2">
    <name type="scientific">Nonomuraea maritima</name>
    <dbReference type="NCBI Taxonomy" id="683260"/>
    <lineage>
        <taxon>Bacteria</taxon>
        <taxon>Bacillati</taxon>
        <taxon>Actinomycetota</taxon>
        <taxon>Actinomycetes</taxon>
        <taxon>Streptosporangiales</taxon>
        <taxon>Streptosporangiaceae</taxon>
        <taxon>Nonomuraea</taxon>
    </lineage>
</organism>
<evidence type="ECO:0000313" key="2">
    <source>
        <dbReference type="Proteomes" id="UP000198683"/>
    </source>
</evidence>